<sequence>MPKKMIYYCNLKNKIAEMSLSKSSLKKIDSCGAIELEDFITQETNIRDNAPLTETAYIIENVRTPPRAGASFGEILSFLNIN</sequence>
<dbReference type="EMBL" id="MK500327">
    <property type="protein sequence ID" value="QBK85786.1"/>
    <property type="molecule type" value="Genomic_DNA"/>
</dbReference>
<gene>
    <name evidence="1" type="ORF">LCMAC101_03810</name>
</gene>
<organism evidence="1">
    <name type="scientific">Marseillevirus LCMAC101</name>
    <dbReference type="NCBI Taxonomy" id="2506602"/>
    <lineage>
        <taxon>Viruses</taxon>
        <taxon>Varidnaviria</taxon>
        <taxon>Bamfordvirae</taxon>
        <taxon>Nucleocytoviricota</taxon>
        <taxon>Megaviricetes</taxon>
        <taxon>Pimascovirales</taxon>
        <taxon>Pimascovirales incertae sedis</taxon>
        <taxon>Marseilleviridae</taxon>
    </lineage>
</organism>
<reference evidence="1" key="1">
    <citation type="journal article" date="2019" name="MBio">
        <title>Virus Genomes from Deep Sea Sediments Expand the Ocean Megavirome and Support Independent Origins of Viral Gigantism.</title>
        <authorList>
            <person name="Backstrom D."/>
            <person name="Yutin N."/>
            <person name="Jorgensen S.L."/>
            <person name="Dharamshi J."/>
            <person name="Homa F."/>
            <person name="Zaremba-Niedwiedzka K."/>
            <person name="Spang A."/>
            <person name="Wolf Y.I."/>
            <person name="Koonin E.V."/>
            <person name="Ettema T.J."/>
        </authorList>
    </citation>
    <scope>NUCLEOTIDE SEQUENCE</scope>
</reference>
<evidence type="ECO:0000313" key="1">
    <source>
        <dbReference type="EMBL" id="QBK85786.1"/>
    </source>
</evidence>
<protein>
    <submittedName>
        <fullName evidence="1">Uncharacterized protein</fullName>
    </submittedName>
</protein>
<accession>A0A481YTF0</accession>
<proteinExistence type="predicted"/>
<name>A0A481YTF0_9VIRU</name>